<organism evidence="1 2">
    <name type="scientific">Pseudomonas nitroreducens</name>
    <dbReference type="NCBI Taxonomy" id="46680"/>
    <lineage>
        <taxon>Bacteria</taxon>
        <taxon>Pseudomonadati</taxon>
        <taxon>Pseudomonadota</taxon>
        <taxon>Gammaproteobacteria</taxon>
        <taxon>Pseudomonadales</taxon>
        <taxon>Pseudomonadaceae</taxon>
        <taxon>Pseudomonas</taxon>
    </lineage>
</organism>
<evidence type="ECO:0000313" key="2">
    <source>
        <dbReference type="Proteomes" id="UP000608450"/>
    </source>
</evidence>
<comment type="caution">
    <text evidence="1">The sequence shown here is derived from an EMBL/GenBank/DDBJ whole genome shotgun (WGS) entry which is preliminary data.</text>
</comment>
<protein>
    <submittedName>
        <fullName evidence="1">Uncharacterized protein</fullName>
    </submittedName>
</protein>
<keyword evidence="2" id="KW-1185">Reference proteome</keyword>
<accession>A0ABS0KI47</accession>
<name>A0ABS0KI47_PSENT</name>
<dbReference type="Proteomes" id="UP000608450">
    <property type="component" value="Unassembled WGS sequence"/>
</dbReference>
<gene>
    <name evidence="1" type="ORF">I5I61_09655</name>
</gene>
<evidence type="ECO:0000313" key="1">
    <source>
        <dbReference type="EMBL" id="MBG6287708.1"/>
    </source>
</evidence>
<proteinExistence type="predicted"/>
<reference evidence="1 2" key="1">
    <citation type="submission" date="2020-11" db="EMBL/GenBank/DDBJ databases">
        <title>Enhanced detection system for hospital associated transmission using whole genome sequencing surveillance.</title>
        <authorList>
            <person name="Harrison L.H."/>
            <person name="Van Tyne D."/>
            <person name="Marsh J.W."/>
            <person name="Griffith M.P."/>
            <person name="Snyder D.J."/>
            <person name="Cooper V.S."/>
            <person name="Mustapha M."/>
        </authorList>
    </citation>
    <scope>NUCLEOTIDE SEQUENCE [LARGE SCALE GENOMIC DNA]</scope>
    <source>
        <strain evidence="1 2">PSA00705</strain>
    </source>
</reference>
<sequence>MRQATERDFRKPEFMDASVEDYEVRDDGVCVRKDRWEMGVRRLASMVGCSRDFEIPDVLDKAGQILDGWMTAEPEDFPDMLANPVDIRLSCGSILIRCEERGGGLAWGFSGKLFIADDMGADVVEWRRHKTEQQNPS</sequence>
<dbReference type="EMBL" id="JADTFC010000017">
    <property type="protein sequence ID" value="MBG6287708.1"/>
    <property type="molecule type" value="Genomic_DNA"/>
</dbReference>
<dbReference type="RefSeq" id="WP_196912554.1">
    <property type="nucleotide sequence ID" value="NZ_JADTFC010000017.1"/>
</dbReference>